<evidence type="ECO:0000313" key="4">
    <source>
        <dbReference type="Proteomes" id="UP000734854"/>
    </source>
</evidence>
<evidence type="ECO:0000259" key="2">
    <source>
        <dbReference type="PROSITE" id="PS50090"/>
    </source>
</evidence>
<feature type="region of interest" description="Disordered" evidence="1">
    <location>
        <begin position="179"/>
        <end position="238"/>
    </location>
</feature>
<reference evidence="3 4" key="1">
    <citation type="submission" date="2020-08" db="EMBL/GenBank/DDBJ databases">
        <title>Plant Genome Project.</title>
        <authorList>
            <person name="Zhang R.-G."/>
        </authorList>
    </citation>
    <scope>NUCLEOTIDE SEQUENCE [LARGE SCALE GENOMIC DNA]</scope>
    <source>
        <tissue evidence="3">Rhizome</tissue>
    </source>
</reference>
<dbReference type="InterPro" id="IPR044822">
    <property type="entry name" value="Myb_DNA-bind_4"/>
</dbReference>
<evidence type="ECO:0000256" key="1">
    <source>
        <dbReference type="SAM" id="MobiDB-lite"/>
    </source>
</evidence>
<feature type="compositionally biased region" description="Pro residues" evidence="1">
    <location>
        <begin position="40"/>
        <end position="68"/>
    </location>
</feature>
<gene>
    <name evidence="3" type="ORF">ZIOFF_058257</name>
</gene>
<accession>A0A8J5KLW2</accession>
<sequence length="366" mass="39868">MAAAAAAATAATASSLKRGTPSSVALAASAASVAASPSPSFSPSPPPDPGRSPSPFPPPPSVPSPPPSSFAAVPSRRLAAPIWTQDETLSLIDAYREKWYALRRGNLRANHWQEVAEDISGRCSSGTSSPKTAVQCRHKVEKLRRRYRSERHKSLHLDPSLLPASSWIYFRKMDAMEHGGNGGVGGPRRPSAPPPSAAPSLPPSDNDDDDQEEERGGRLSGNSSTLHRLMGNGGGTIGELRFKIPKAVRSKVYRTVHRPPPGPDTNHNPTPRIFKGCGGRPATEGMWPKVHKKIRRHRMESESSAIREMISAVRMLGDGFLRIEQMKMEMAREIEKLRMEMELERTELILDTHRRIVDALLKGVSG</sequence>
<name>A0A8J5KLW2_ZINOF</name>
<dbReference type="InterPro" id="IPR001005">
    <property type="entry name" value="SANT/Myb"/>
</dbReference>
<dbReference type="InterPro" id="IPR044823">
    <property type="entry name" value="ASIL1/2-like"/>
</dbReference>
<feature type="compositionally biased region" description="Low complexity" evidence="1">
    <location>
        <begin position="1"/>
        <end position="13"/>
    </location>
</feature>
<dbReference type="FunFam" id="1.10.10.60:FF:000152">
    <property type="entry name" value="Trihelix transcription factor ASIL2"/>
    <property type="match status" value="1"/>
</dbReference>
<feature type="region of interest" description="Disordered" evidence="1">
    <location>
        <begin position="253"/>
        <end position="272"/>
    </location>
</feature>
<dbReference type="PANTHER" id="PTHR31307">
    <property type="entry name" value="TRIHELIX TRANSCRIPTION FACTOR ASIL2"/>
    <property type="match status" value="1"/>
</dbReference>
<dbReference type="Proteomes" id="UP000734854">
    <property type="component" value="Unassembled WGS sequence"/>
</dbReference>
<dbReference type="PROSITE" id="PS50090">
    <property type="entry name" value="MYB_LIKE"/>
    <property type="match status" value="1"/>
</dbReference>
<feature type="region of interest" description="Disordered" evidence="1">
    <location>
        <begin position="1"/>
        <end position="71"/>
    </location>
</feature>
<proteinExistence type="predicted"/>
<feature type="compositionally biased region" description="Low complexity" evidence="1">
    <location>
        <begin position="21"/>
        <end position="39"/>
    </location>
</feature>
<dbReference type="PANTHER" id="PTHR31307:SF49">
    <property type="entry name" value="ALCOHOL DEHYDROGENASE TRANSCRIPTION FACTOR MYB_SANT-LIKE FAMILY PROTEIN"/>
    <property type="match status" value="1"/>
</dbReference>
<dbReference type="SMART" id="SM00595">
    <property type="entry name" value="MADF"/>
    <property type="match status" value="1"/>
</dbReference>
<feature type="compositionally biased region" description="Pro residues" evidence="1">
    <location>
        <begin position="190"/>
        <end position="202"/>
    </location>
</feature>
<dbReference type="OrthoDB" id="1901794at2759"/>
<comment type="caution">
    <text evidence="3">The sequence shown here is derived from an EMBL/GenBank/DDBJ whole genome shotgun (WGS) entry which is preliminary data.</text>
</comment>
<dbReference type="EMBL" id="JACMSC010000016">
    <property type="protein sequence ID" value="KAG6481653.1"/>
    <property type="molecule type" value="Genomic_DNA"/>
</dbReference>
<protein>
    <recommendedName>
        <fullName evidence="2">Myb-like domain-containing protein</fullName>
    </recommendedName>
</protein>
<dbReference type="AlphaFoldDB" id="A0A8J5KLW2"/>
<feature type="domain" description="Myb-like" evidence="2">
    <location>
        <begin position="83"/>
        <end position="144"/>
    </location>
</feature>
<keyword evidence="4" id="KW-1185">Reference proteome</keyword>
<dbReference type="Pfam" id="PF13837">
    <property type="entry name" value="Myb_DNA-bind_4"/>
    <property type="match status" value="1"/>
</dbReference>
<evidence type="ECO:0000313" key="3">
    <source>
        <dbReference type="EMBL" id="KAG6481653.1"/>
    </source>
</evidence>
<organism evidence="3 4">
    <name type="scientific">Zingiber officinale</name>
    <name type="common">Ginger</name>
    <name type="synonym">Amomum zingiber</name>
    <dbReference type="NCBI Taxonomy" id="94328"/>
    <lineage>
        <taxon>Eukaryota</taxon>
        <taxon>Viridiplantae</taxon>
        <taxon>Streptophyta</taxon>
        <taxon>Embryophyta</taxon>
        <taxon>Tracheophyta</taxon>
        <taxon>Spermatophyta</taxon>
        <taxon>Magnoliopsida</taxon>
        <taxon>Liliopsida</taxon>
        <taxon>Zingiberales</taxon>
        <taxon>Zingiberaceae</taxon>
        <taxon>Zingiber</taxon>
    </lineage>
</organism>